<dbReference type="GO" id="GO:0000724">
    <property type="term" value="P:double-strand break repair via homologous recombination"/>
    <property type="evidence" value="ECO:0007669"/>
    <property type="project" value="TreeGrafter"/>
</dbReference>
<comment type="subcellular location">
    <subcellularLocation>
        <location evidence="1">Nucleus</location>
    </subcellularLocation>
</comment>
<dbReference type="GO" id="GO:0035861">
    <property type="term" value="C:site of double-strand break"/>
    <property type="evidence" value="ECO:0007669"/>
    <property type="project" value="TreeGrafter"/>
</dbReference>
<dbReference type="GO" id="GO:0005662">
    <property type="term" value="C:DNA replication factor A complex"/>
    <property type="evidence" value="ECO:0007669"/>
    <property type="project" value="TreeGrafter"/>
</dbReference>
<reference evidence="4 5" key="1">
    <citation type="submission" date="2019-03" db="EMBL/GenBank/DDBJ databases">
        <title>Rhodosporidium diobovatum UCD-FST 08-225 genome sequencing, assembly, and annotation.</title>
        <authorList>
            <person name="Fakankun I.U."/>
            <person name="Fristensky B."/>
            <person name="Levin D.B."/>
        </authorList>
    </citation>
    <scope>NUCLEOTIDE SEQUENCE [LARGE SCALE GENOMIC DNA]</scope>
    <source>
        <strain evidence="4 5">UCD-FST 08-225</strain>
    </source>
</reference>
<dbReference type="Gene3D" id="2.40.50.140">
    <property type="entry name" value="Nucleic acid-binding proteins"/>
    <property type="match status" value="1"/>
</dbReference>
<dbReference type="PANTHER" id="PTHR15114:SF1">
    <property type="entry name" value="REPLICATION PROTEIN A 14 KDA SUBUNIT"/>
    <property type="match status" value="1"/>
</dbReference>
<gene>
    <name evidence="4" type="ORF">DMC30DRAFT_416449</name>
</gene>
<protein>
    <submittedName>
        <fullName evidence="4">Replication factor A protein 3</fullName>
    </submittedName>
</protein>
<evidence type="ECO:0000256" key="2">
    <source>
        <dbReference type="ARBA" id="ARBA00009761"/>
    </source>
</evidence>
<keyword evidence="3" id="KW-0539">Nucleus</keyword>
<dbReference type="GO" id="GO:0006289">
    <property type="term" value="P:nucleotide-excision repair"/>
    <property type="evidence" value="ECO:0007669"/>
    <property type="project" value="TreeGrafter"/>
</dbReference>
<proteinExistence type="inferred from homology"/>
<evidence type="ECO:0000313" key="4">
    <source>
        <dbReference type="EMBL" id="TNY20964.1"/>
    </source>
</evidence>
<dbReference type="OrthoDB" id="188186at2759"/>
<dbReference type="SUPFAM" id="SSF50249">
    <property type="entry name" value="Nucleic acid-binding proteins"/>
    <property type="match status" value="1"/>
</dbReference>
<dbReference type="STRING" id="5288.A0A5C5FY44"/>
<dbReference type="PANTHER" id="PTHR15114">
    <property type="entry name" value="REPLICATION PROTEIN A3"/>
    <property type="match status" value="1"/>
</dbReference>
<dbReference type="GO" id="GO:0003697">
    <property type="term" value="F:single-stranded DNA binding"/>
    <property type="evidence" value="ECO:0007669"/>
    <property type="project" value="TreeGrafter"/>
</dbReference>
<dbReference type="InterPro" id="IPR013970">
    <property type="entry name" value="Rfa2"/>
</dbReference>
<comment type="caution">
    <text evidence="4">The sequence shown here is derived from an EMBL/GenBank/DDBJ whole genome shotgun (WGS) entry which is preliminary data.</text>
</comment>
<evidence type="ECO:0000313" key="5">
    <source>
        <dbReference type="Proteomes" id="UP000311382"/>
    </source>
</evidence>
<dbReference type="EMBL" id="SOZI01000053">
    <property type="protein sequence ID" value="TNY20964.1"/>
    <property type="molecule type" value="Genomic_DNA"/>
</dbReference>
<evidence type="ECO:0000256" key="1">
    <source>
        <dbReference type="ARBA" id="ARBA00004123"/>
    </source>
</evidence>
<name>A0A5C5FY44_9BASI</name>
<dbReference type="CDD" id="cd04479">
    <property type="entry name" value="RPA3"/>
    <property type="match status" value="1"/>
</dbReference>
<evidence type="ECO:0000256" key="3">
    <source>
        <dbReference type="ARBA" id="ARBA00023242"/>
    </source>
</evidence>
<dbReference type="InterPro" id="IPR012340">
    <property type="entry name" value="NA-bd_OB-fold"/>
</dbReference>
<dbReference type="GO" id="GO:0003684">
    <property type="term" value="F:damaged DNA binding"/>
    <property type="evidence" value="ECO:0007669"/>
    <property type="project" value="TreeGrafter"/>
</dbReference>
<comment type="similarity">
    <text evidence="2">Belongs to the replication factor A protein 3 family.</text>
</comment>
<accession>A0A5C5FY44</accession>
<keyword evidence="5" id="KW-1185">Reference proteome</keyword>
<dbReference type="GO" id="GO:0006284">
    <property type="term" value="P:base-excision repair"/>
    <property type="evidence" value="ECO:0007669"/>
    <property type="project" value="TreeGrafter"/>
</dbReference>
<dbReference type="Pfam" id="PF08661">
    <property type="entry name" value="Rep_fac-A_3"/>
    <property type="match status" value="1"/>
</dbReference>
<dbReference type="GO" id="GO:0006298">
    <property type="term" value="P:mismatch repair"/>
    <property type="evidence" value="ECO:0007669"/>
    <property type="project" value="TreeGrafter"/>
</dbReference>
<dbReference type="GO" id="GO:0006260">
    <property type="term" value="P:DNA replication"/>
    <property type="evidence" value="ECO:0007669"/>
    <property type="project" value="InterPro"/>
</dbReference>
<sequence length="114" mass="12239">MDRPTPRVNAAKLAEYQTGKVVRVIGKVLSLETEQALLEAADGGQVVVKLMKATPRKDSNLSDTFVEVIGKKGSDDGVVTELSSQNLGESIDLELANKVVELTHAYPDVFPTGE</sequence>
<dbReference type="Proteomes" id="UP000311382">
    <property type="component" value="Unassembled WGS sequence"/>
</dbReference>
<organism evidence="4 5">
    <name type="scientific">Rhodotorula diobovata</name>
    <dbReference type="NCBI Taxonomy" id="5288"/>
    <lineage>
        <taxon>Eukaryota</taxon>
        <taxon>Fungi</taxon>
        <taxon>Dikarya</taxon>
        <taxon>Basidiomycota</taxon>
        <taxon>Pucciniomycotina</taxon>
        <taxon>Microbotryomycetes</taxon>
        <taxon>Sporidiobolales</taxon>
        <taxon>Sporidiobolaceae</taxon>
        <taxon>Rhodotorula</taxon>
    </lineage>
</organism>
<dbReference type="AlphaFoldDB" id="A0A5C5FY44"/>